<dbReference type="SUPFAM" id="SSF52540">
    <property type="entry name" value="P-loop containing nucleoside triphosphate hydrolases"/>
    <property type="match status" value="1"/>
</dbReference>
<keyword evidence="7" id="KW-0175">Coiled coil</keyword>
<dbReference type="InterPro" id="IPR055414">
    <property type="entry name" value="LRR_R13L4/SHOC2-like"/>
</dbReference>
<protein>
    <submittedName>
        <fullName evidence="12">Uncharacterized protein</fullName>
    </submittedName>
</protein>
<evidence type="ECO:0000256" key="3">
    <source>
        <dbReference type="ARBA" id="ARBA00022737"/>
    </source>
</evidence>
<dbReference type="SUPFAM" id="SSF52058">
    <property type="entry name" value="L domain-like"/>
    <property type="match status" value="1"/>
</dbReference>
<dbReference type="PANTHER" id="PTHR36766">
    <property type="entry name" value="PLANT BROAD-SPECTRUM MILDEW RESISTANCE PROTEIN RPW8"/>
    <property type="match status" value="1"/>
</dbReference>
<gene>
    <name evidence="12" type="primary">gb00680</name>
    <name evidence="12" type="ORF">PR202_gb00680</name>
</gene>
<evidence type="ECO:0000256" key="6">
    <source>
        <dbReference type="ARBA" id="ARBA00022840"/>
    </source>
</evidence>
<keyword evidence="13" id="KW-1185">Reference proteome</keyword>
<dbReference type="Gene3D" id="1.10.8.430">
    <property type="entry name" value="Helical domain of apoptotic protease-activating factors"/>
    <property type="match status" value="1"/>
</dbReference>
<keyword evidence="4" id="KW-0547">Nucleotide-binding</keyword>
<evidence type="ECO:0000256" key="7">
    <source>
        <dbReference type="ARBA" id="ARBA00023054"/>
    </source>
</evidence>
<feature type="domain" description="NB-ARC" evidence="8">
    <location>
        <begin position="169"/>
        <end position="337"/>
    </location>
</feature>
<evidence type="ECO:0000256" key="1">
    <source>
        <dbReference type="ARBA" id="ARBA00008894"/>
    </source>
</evidence>
<keyword evidence="6" id="KW-0067">ATP-binding</keyword>
<dbReference type="GO" id="GO:0051707">
    <property type="term" value="P:response to other organism"/>
    <property type="evidence" value="ECO:0007669"/>
    <property type="project" value="UniProtKB-ARBA"/>
</dbReference>
<evidence type="ECO:0000313" key="12">
    <source>
        <dbReference type="EMBL" id="GJN13923.1"/>
    </source>
</evidence>
<organism evidence="12 13">
    <name type="scientific">Eleusine coracana subsp. coracana</name>
    <dbReference type="NCBI Taxonomy" id="191504"/>
    <lineage>
        <taxon>Eukaryota</taxon>
        <taxon>Viridiplantae</taxon>
        <taxon>Streptophyta</taxon>
        <taxon>Embryophyta</taxon>
        <taxon>Tracheophyta</taxon>
        <taxon>Spermatophyta</taxon>
        <taxon>Magnoliopsida</taxon>
        <taxon>Liliopsida</taxon>
        <taxon>Poales</taxon>
        <taxon>Poaceae</taxon>
        <taxon>PACMAD clade</taxon>
        <taxon>Chloridoideae</taxon>
        <taxon>Cynodonteae</taxon>
        <taxon>Eleusininae</taxon>
        <taxon>Eleusine</taxon>
    </lineage>
</organism>
<comment type="similarity">
    <text evidence="1">Belongs to the disease resistance NB-LRR family.</text>
</comment>
<evidence type="ECO:0000256" key="2">
    <source>
        <dbReference type="ARBA" id="ARBA00022614"/>
    </source>
</evidence>
<feature type="domain" description="Disease resistance N-terminal" evidence="9">
    <location>
        <begin position="2"/>
        <end position="87"/>
    </location>
</feature>
<reference evidence="12" key="1">
    <citation type="journal article" date="2018" name="DNA Res.">
        <title>Multiple hybrid de novo genome assembly of finger millet, an orphan allotetraploid crop.</title>
        <authorList>
            <person name="Hatakeyama M."/>
            <person name="Aluri S."/>
            <person name="Balachadran M.T."/>
            <person name="Sivarajan S.R."/>
            <person name="Patrignani A."/>
            <person name="Gruter S."/>
            <person name="Poveda L."/>
            <person name="Shimizu-Inatsugi R."/>
            <person name="Baeten J."/>
            <person name="Francoijs K.J."/>
            <person name="Nataraja K.N."/>
            <person name="Reddy Y.A.N."/>
            <person name="Phadnis S."/>
            <person name="Ravikumar R.L."/>
            <person name="Schlapbach R."/>
            <person name="Sreeman S.M."/>
            <person name="Shimizu K.K."/>
        </authorList>
    </citation>
    <scope>NUCLEOTIDE SEQUENCE</scope>
</reference>
<dbReference type="GO" id="GO:0005524">
    <property type="term" value="F:ATP binding"/>
    <property type="evidence" value="ECO:0007669"/>
    <property type="project" value="UniProtKB-KW"/>
</dbReference>
<proteinExistence type="inferred from homology"/>
<dbReference type="EMBL" id="BQKI01000071">
    <property type="protein sequence ID" value="GJN13923.1"/>
    <property type="molecule type" value="Genomic_DNA"/>
</dbReference>
<keyword evidence="3" id="KW-0677">Repeat</keyword>
<accession>A0AAV5DTQ2</accession>
<dbReference type="Pfam" id="PF23598">
    <property type="entry name" value="LRR_14"/>
    <property type="match status" value="1"/>
</dbReference>
<dbReference type="InterPro" id="IPR038005">
    <property type="entry name" value="RX-like_CC"/>
</dbReference>
<dbReference type="Gene3D" id="3.80.10.10">
    <property type="entry name" value="Ribonuclease Inhibitor"/>
    <property type="match status" value="4"/>
</dbReference>
<evidence type="ECO:0000256" key="4">
    <source>
        <dbReference type="ARBA" id="ARBA00022741"/>
    </source>
</evidence>
<dbReference type="Proteomes" id="UP001054889">
    <property type="component" value="Unassembled WGS sequence"/>
</dbReference>
<dbReference type="PANTHER" id="PTHR36766:SF56">
    <property type="match status" value="1"/>
</dbReference>
<dbReference type="Pfam" id="PF00931">
    <property type="entry name" value="NB-ARC"/>
    <property type="match status" value="1"/>
</dbReference>
<evidence type="ECO:0000259" key="10">
    <source>
        <dbReference type="Pfam" id="PF23598"/>
    </source>
</evidence>
<evidence type="ECO:0000313" key="13">
    <source>
        <dbReference type="Proteomes" id="UP001054889"/>
    </source>
</evidence>
<evidence type="ECO:0000256" key="5">
    <source>
        <dbReference type="ARBA" id="ARBA00022821"/>
    </source>
</evidence>
<dbReference type="PRINTS" id="PR00364">
    <property type="entry name" value="DISEASERSIST"/>
</dbReference>
<sequence>MLKIVSNRLAPLVIKEYSSIMGVKKDLQEFQTLVEEINYWLESTGDKTMGSGPPLRWLKLLKDVTYDVDDIIDEFHLEAEKHETDGDIGKHVISKYLCRKPTSLLLQCKTAHKIRAIKNRLAAIVRQRTNISAIVNSLPVGHSIRHIVKTTGETASLPIVDATSVIGRDQEKQQIISKLLETQGQRKLKIVSIIGLGGSGKTTLANLVFNDFNIVEKHFGARLWVHVSQEFVIESLIKKLFESIADKDPGQHALPYMTKRIKEELTGKRFLLVLDDVWTESRIQWEDFMVHLNSGAPRSRILITARSRKVAETVGSSDQLVSPFLSPDDSWQLFQQSLVIPAKGLELEYVEVGKEIVRKCGGIPLAIKALAGVLYALPNSTGNNKKLRVLGLGHTRIERLPSRIITLGNLEYLDLRWCKSLVDLPEGIENLQKLQLLNLDECDNLRAMPIGIGRLNRLQNPSIFIVGKDETAARILELGNIARNSVNLTIRGIVHALDPNDAYKAYLEQKTNLQRLQLNWGRSDADGMNIELEHAVLDGLEPPLRIKELYIRQYADLPNLKDLKGLVKLPCLEDLRLLEMPSLESISGGPFPSLVKLKLFGLPSLKEMWMVTASTLVIGDEEGSCSDPHQLGQVLIGTRLSHLEIERCPKLMVKPYLPLSLEKFTLFRSNEQLLQSLCLGQGSSSSSSCLPSFSFCHLRELELWYMTAPLPPPELGSERGWELLQHMTALESLHICKCDSVAELPESMRSLTSLQSLCIDGSSAIHVLPEWLGELRCLQKMIIKSCDNLSRLPQSMGYLTCLQVLRIEWCDALDQLPECLGQLCSLRKFVIQHLRGLTCLPQCMCRLNSLEQLVIHDCPGIKSLPEGIKDLTALQQVDISCCPDLGRRCKREKGEDWHLISAHISHLVIC</sequence>
<dbReference type="Gene3D" id="1.20.5.4130">
    <property type="match status" value="1"/>
</dbReference>
<dbReference type="SUPFAM" id="SSF52047">
    <property type="entry name" value="RNI-like"/>
    <property type="match status" value="1"/>
</dbReference>
<dbReference type="CDD" id="cd14798">
    <property type="entry name" value="RX-CC_like"/>
    <property type="match status" value="1"/>
</dbReference>
<feature type="domain" description="R13L1/DRL21-like LRR repeat region" evidence="11">
    <location>
        <begin position="476"/>
        <end position="599"/>
    </location>
</feature>
<keyword evidence="5" id="KW-0611">Plant defense</keyword>
<dbReference type="InterPro" id="IPR032675">
    <property type="entry name" value="LRR_dom_sf"/>
</dbReference>
<dbReference type="FunFam" id="3.40.50.300:FF:001091">
    <property type="entry name" value="Probable disease resistance protein At1g61300"/>
    <property type="match status" value="1"/>
</dbReference>
<evidence type="ECO:0000259" key="11">
    <source>
        <dbReference type="Pfam" id="PF25019"/>
    </source>
</evidence>
<dbReference type="InterPro" id="IPR027417">
    <property type="entry name" value="P-loop_NTPase"/>
</dbReference>
<dbReference type="Gene3D" id="3.40.50.300">
    <property type="entry name" value="P-loop containing nucleotide triphosphate hydrolases"/>
    <property type="match status" value="1"/>
</dbReference>
<comment type="caution">
    <text evidence="12">The sequence shown here is derived from an EMBL/GenBank/DDBJ whole genome shotgun (WGS) entry which is preliminary data.</text>
</comment>
<dbReference type="Pfam" id="PF25019">
    <property type="entry name" value="LRR_R13L1-DRL21"/>
    <property type="match status" value="1"/>
</dbReference>
<dbReference type="Pfam" id="PF18052">
    <property type="entry name" value="Rx_N"/>
    <property type="match status" value="1"/>
</dbReference>
<dbReference type="InterPro" id="IPR056789">
    <property type="entry name" value="LRR_R13L1-DRL21"/>
</dbReference>
<dbReference type="InterPro" id="IPR042197">
    <property type="entry name" value="Apaf_helical"/>
</dbReference>
<reference evidence="12" key="2">
    <citation type="submission" date="2021-12" db="EMBL/GenBank/DDBJ databases">
        <title>Resequencing data analysis of finger millet.</title>
        <authorList>
            <person name="Hatakeyama M."/>
            <person name="Aluri S."/>
            <person name="Balachadran M.T."/>
            <person name="Sivarajan S.R."/>
            <person name="Poveda L."/>
            <person name="Shimizu-Inatsugi R."/>
            <person name="Schlapbach R."/>
            <person name="Sreeman S.M."/>
            <person name="Shimizu K.K."/>
        </authorList>
    </citation>
    <scope>NUCLEOTIDE SEQUENCE</scope>
</reference>
<dbReference type="InterPro" id="IPR002182">
    <property type="entry name" value="NB-ARC"/>
</dbReference>
<name>A0AAV5DTQ2_ELECO</name>
<keyword evidence="2" id="KW-0433">Leucine-rich repeat</keyword>
<dbReference type="AlphaFoldDB" id="A0AAV5DTQ2"/>
<dbReference type="GO" id="GO:0043531">
    <property type="term" value="F:ADP binding"/>
    <property type="evidence" value="ECO:0007669"/>
    <property type="project" value="InterPro"/>
</dbReference>
<feature type="domain" description="Disease resistance R13L4/SHOC-2-like LRR" evidence="10">
    <location>
        <begin position="688"/>
        <end position="831"/>
    </location>
</feature>
<dbReference type="GO" id="GO:0006952">
    <property type="term" value="P:defense response"/>
    <property type="evidence" value="ECO:0007669"/>
    <property type="project" value="UniProtKB-KW"/>
</dbReference>
<dbReference type="InterPro" id="IPR041118">
    <property type="entry name" value="Rx_N"/>
</dbReference>
<evidence type="ECO:0000259" key="9">
    <source>
        <dbReference type="Pfam" id="PF18052"/>
    </source>
</evidence>
<evidence type="ECO:0000259" key="8">
    <source>
        <dbReference type="Pfam" id="PF00931"/>
    </source>
</evidence>